<proteinExistence type="inferred from homology"/>
<evidence type="ECO:0000256" key="2">
    <source>
        <dbReference type="ARBA" id="ARBA00022448"/>
    </source>
</evidence>
<evidence type="ECO:0000259" key="5">
    <source>
        <dbReference type="Pfam" id="PF00005"/>
    </source>
</evidence>
<gene>
    <name evidence="6" type="ORF">CUN48_17615</name>
</gene>
<evidence type="ECO:0000256" key="1">
    <source>
        <dbReference type="ARBA" id="ARBA00005417"/>
    </source>
</evidence>
<organism evidence="6 7">
    <name type="scientific">Candidatus Thermofonsia Clade 3 bacterium</name>
    <dbReference type="NCBI Taxonomy" id="2364212"/>
    <lineage>
        <taxon>Bacteria</taxon>
        <taxon>Bacillati</taxon>
        <taxon>Chloroflexota</taxon>
        <taxon>Candidatus Thermofontia</taxon>
        <taxon>Candidatus Thermofonsia Clade 3</taxon>
    </lineage>
</organism>
<dbReference type="GO" id="GO:0016887">
    <property type="term" value="F:ATP hydrolysis activity"/>
    <property type="evidence" value="ECO:0007669"/>
    <property type="project" value="InterPro"/>
</dbReference>
<dbReference type="Proteomes" id="UP000230790">
    <property type="component" value="Unassembled WGS sequence"/>
</dbReference>
<name>A0A2M8Q7D4_9CHLR</name>
<evidence type="ECO:0000256" key="4">
    <source>
        <dbReference type="ARBA" id="ARBA00022840"/>
    </source>
</evidence>
<evidence type="ECO:0000313" key="6">
    <source>
        <dbReference type="EMBL" id="PJF45690.1"/>
    </source>
</evidence>
<keyword evidence="2" id="KW-0813">Transport</keyword>
<dbReference type="InterPro" id="IPR050763">
    <property type="entry name" value="ABC_transporter_ATP-binding"/>
</dbReference>
<dbReference type="SUPFAM" id="SSF52540">
    <property type="entry name" value="P-loop containing nucleoside triphosphate hydrolases"/>
    <property type="match status" value="1"/>
</dbReference>
<keyword evidence="4" id="KW-0067">ATP-binding</keyword>
<protein>
    <recommendedName>
        <fullName evidence="5">ABC transporter domain-containing protein</fullName>
    </recommendedName>
</protein>
<evidence type="ECO:0000313" key="7">
    <source>
        <dbReference type="Proteomes" id="UP000230790"/>
    </source>
</evidence>
<dbReference type="Gene3D" id="3.40.50.300">
    <property type="entry name" value="P-loop containing nucleotide triphosphate hydrolases"/>
    <property type="match status" value="1"/>
</dbReference>
<evidence type="ECO:0000256" key="3">
    <source>
        <dbReference type="ARBA" id="ARBA00022741"/>
    </source>
</evidence>
<reference evidence="6 7" key="1">
    <citation type="submission" date="2017-11" db="EMBL/GenBank/DDBJ databases">
        <title>Evolution of Phototrophy in the Chloroflexi Phylum Driven by Horizontal Gene Transfer.</title>
        <authorList>
            <person name="Ward L.M."/>
            <person name="Hemp J."/>
            <person name="Shih P.M."/>
            <person name="Mcglynn S.E."/>
            <person name="Fischer W."/>
        </authorList>
    </citation>
    <scope>NUCLEOTIDE SEQUENCE [LARGE SCALE GENOMIC DNA]</scope>
    <source>
        <strain evidence="6">JP3_7</strain>
    </source>
</reference>
<dbReference type="GO" id="GO:0005524">
    <property type="term" value="F:ATP binding"/>
    <property type="evidence" value="ECO:0007669"/>
    <property type="project" value="UniProtKB-KW"/>
</dbReference>
<dbReference type="PANTHER" id="PTHR42711">
    <property type="entry name" value="ABC TRANSPORTER ATP-BINDING PROTEIN"/>
    <property type="match status" value="1"/>
</dbReference>
<sequence length="91" mass="9425">MNSAATTMASATIRLAVVGAGSSPGVGGNAGGCINGAGKTTVIKCLLGLLHFKGAIRVDGLDVRRQGRAVRQRIGYVPQELAFYKEMTAFE</sequence>
<comment type="similarity">
    <text evidence="1">Belongs to the ABC transporter superfamily.</text>
</comment>
<dbReference type="PANTHER" id="PTHR42711:SF5">
    <property type="entry name" value="ABC TRANSPORTER ATP-BINDING PROTEIN NATA"/>
    <property type="match status" value="1"/>
</dbReference>
<accession>A0A2M8Q7D4</accession>
<keyword evidence="3" id="KW-0547">Nucleotide-binding</keyword>
<feature type="domain" description="ABC transporter" evidence="5">
    <location>
        <begin position="35"/>
        <end position="91"/>
    </location>
</feature>
<dbReference type="AlphaFoldDB" id="A0A2M8Q7D4"/>
<dbReference type="EMBL" id="PGTN01000849">
    <property type="protein sequence ID" value="PJF45690.1"/>
    <property type="molecule type" value="Genomic_DNA"/>
</dbReference>
<feature type="non-terminal residue" evidence="6">
    <location>
        <position position="91"/>
    </location>
</feature>
<dbReference type="InterPro" id="IPR003439">
    <property type="entry name" value="ABC_transporter-like_ATP-bd"/>
</dbReference>
<comment type="caution">
    <text evidence="6">The sequence shown here is derived from an EMBL/GenBank/DDBJ whole genome shotgun (WGS) entry which is preliminary data.</text>
</comment>
<dbReference type="Pfam" id="PF00005">
    <property type="entry name" value="ABC_tran"/>
    <property type="match status" value="1"/>
</dbReference>
<dbReference type="InterPro" id="IPR027417">
    <property type="entry name" value="P-loop_NTPase"/>
</dbReference>